<comment type="subcellular location">
    <subcellularLocation>
        <location evidence="3">Cytoplasm</location>
    </subcellularLocation>
    <subcellularLocation>
        <location evidence="2">Nucleus</location>
    </subcellularLocation>
</comment>
<keyword evidence="13" id="KW-1185">Reference proteome</keyword>
<dbReference type="CDD" id="cd09232">
    <property type="entry name" value="Snurportin-1_C"/>
    <property type="match status" value="1"/>
</dbReference>
<evidence type="ECO:0000256" key="8">
    <source>
        <dbReference type="ARBA" id="ARBA00022884"/>
    </source>
</evidence>
<feature type="non-terminal residue" evidence="14">
    <location>
        <position position="381"/>
    </location>
</feature>
<dbReference type="PANTHER" id="PTHR13403">
    <property type="entry name" value="SNURPORTIN1 RNUT1 PROTEIN RNA, U TRANSPORTER 1"/>
    <property type="match status" value="1"/>
</dbReference>
<evidence type="ECO:0000256" key="7">
    <source>
        <dbReference type="ARBA" id="ARBA00022490"/>
    </source>
</evidence>
<keyword evidence="9" id="KW-0539">Nucleus</keyword>
<evidence type="ECO:0000256" key="6">
    <source>
        <dbReference type="ARBA" id="ARBA00022448"/>
    </source>
</evidence>
<evidence type="ECO:0000256" key="4">
    <source>
        <dbReference type="ARBA" id="ARBA00007540"/>
    </source>
</evidence>
<evidence type="ECO:0000256" key="3">
    <source>
        <dbReference type="ARBA" id="ARBA00004496"/>
    </source>
</evidence>
<gene>
    <name evidence="14" type="primary">LOC112055338</name>
</gene>
<sequence>MEDDIEILEKALLNLEATETQDKKSDFEGLYKNWGKSGSQEERRAQLLETQKLNRHNKIDRFRGILELVNTVEDNSKIFNSHNKVAYRPNIYVAGFHKTCLTYSNVLMLSEWMIEKPSDFEKNWFVVPCPKGVRVLVIANNGTTKFYTKYGHFKFERHTGLPGGNPYNFYRRNCCVLDCFYYEYSNTLYVLDLLAWNNQPMTDGETEFRHYWMQTQLEDFPDTKVINKKNKVIIEILPMMPCTTHYLSYMLSSYPHFKNDSPPLDGLLFYHKRAHYVAGETPLVGWLFPYMLPEVIDKEITLHPLYIGEKPADYVNQAEFIKKFEMKYAKKNRRRTSSAMETDKDKDANVKKEDKKESMVIETDNKEAENTKETKDKPMDT</sequence>
<dbReference type="InterPro" id="IPR017336">
    <property type="entry name" value="Snurportin-1"/>
</dbReference>
<dbReference type="RefSeq" id="XP_023951172.2">
    <property type="nucleotide sequence ID" value="XM_024095404.2"/>
</dbReference>
<dbReference type="OrthoDB" id="10003593at2759"/>
<reference evidence="13" key="1">
    <citation type="submission" date="2025-05" db="UniProtKB">
        <authorList>
            <consortium name="RefSeq"/>
        </authorList>
    </citation>
    <scope>NUCLEOTIDE SEQUENCE [LARGE SCALE GENOMIC DNA]</scope>
</reference>
<evidence type="ECO:0000256" key="9">
    <source>
        <dbReference type="ARBA" id="ARBA00023242"/>
    </source>
</evidence>
<feature type="region of interest" description="Disordered" evidence="10">
    <location>
        <begin position="332"/>
        <end position="381"/>
    </location>
</feature>
<dbReference type="Pfam" id="PF11538">
    <property type="entry name" value="Snurportin1"/>
    <property type="match status" value="1"/>
</dbReference>
<evidence type="ECO:0000313" key="14">
    <source>
        <dbReference type="RefSeq" id="XP_023951172.2"/>
    </source>
</evidence>
<keyword evidence="8" id="KW-0694">RNA-binding</keyword>
<dbReference type="Pfam" id="PF21974">
    <property type="entry name" value="SPN1_m3Gcap_bd"/>
    <property type="match status" value="1"/>
</dbReference>
<evidence type="ECO:0000256" key="2">
    <source>
        <dbReference type="ARBA" id="ARBA00004123"/>
    </source>
</evidence>
<evidence type="ECO:0000256" key="10">
    <source>
        <dbReference type="SAM" id="MobiDB-lite"/>
    </source>
</evidence>
<proteinExistence type="inferred from homology"/>
<dbReference type="Proteomes" id="UP001652582">
    <property type="component" value="Chromosome 1"/>
</dbReference>
<evidence type="ECO:0000259" key="11">
    <source>
        <dbReference type="Pfam" id="PF11538"/>
    </source>
</evidence>
<dbReference type="Gene3D" id="3.30.470.30">
    <property type="entry name" value="DNA ligase/mRNA capping enzyme"/>
    <property type="match status" value="1"/>
</dbReference>
<name>A0A6J1P0D0_BICAN</name>
<protein>
    <recommendedName>
        <fullName evidence="5">Snurportin-1</fullName>
    </recommendedName>
</protein>
<comment type="function">
    <text evidence="1">Functions as an U snRNP-specific nuclear import adapter. Involved in the trimethylguanosine (m3G)-cap-dependent nuclear import of U snRNPs. Binds specifically to the terminal m3G-cap U snRNAs.</text>
</comment>
<dbReference type="SUPFAM" id="SSF56091">
    <property type="entry name" value="DNA ligase/mRNA capping enzyme, catalytic domain"/>
    <property type="match status" value="1"/>
</dbReference>
<evidence type="ECO:0000259" key="12">
    <source>
        <dbReference type="Pfam" id="PF21974"/>
    </source>
</evidence>
<accession>A0A6J1P0D0</accession>
<reference evidence="14" key="2">
    <citation type="submission" date="2025-08" db="UniProtKB">
        <authorList>
            <consortium name="RefSeq"/>
        </authorList>
    </citation>
    <scope>IDENTIFICATION</scope>
</reference>
<dbReference type="PANTHER" id="PTHR13403:SF6">
    <property type="entry name" value="SNURPORTIN-1"/>
    <property type="match status" value="1"/>
</dbReference>
<dbReference type="InterPro" id="IPR047857">
    <property type="entry name" value="Snurportin1_C"/>
</dbReference>
<organism evidence="13 14">
    <name type="scientific">Bicyclus anynana</name>
    <name type="common">Squinting bush brown butterfly</name>
    <dbReference type="NCBI Taxonomy" id="110368"/>
    <lineage>
        <taxon>Eukaryota</taxon>
        <taxon>Metazoa</taxon>
        <taxon>Ecdysozoa</taxon>
        <taxon>Arthropoda</taxon>
        <taxon>Hexapoda</taxon>
        <taxon>Insecta</taxon>
        <taxon>Pterygota</taxon>
        <taxon>Neoptera</taxon>
        <taxon>Endopterygota</taxon>
        <taxon>Lepidoptera</taxon>
        <taxon>Glossata</taxon>
        <taxon>Ditrysia</taxon>
        <taxon>Papilionoidea</taxon>
        <taxon>Nymphalidae</taxon>
        <taxon>Satyrinae</taxon>
        <taxon>Satyrini</taxon>
        <taxon>Mycalesina</taxon>
        <taxon>Bicyclus</taxon>
    </lineage>
</organism>
<keyword evidence="7" id="KW-0963">Cytoplasm</keyword>
<feature type="domain" description="Snurportin-1 m3G cap-binding" evidence="12">
    <location>
        <begin position="107"/>
        <end position="289"/>
    </location>
</feature>
<feature type="domain" description="Snurportin-1 N-terminal" evidence="11">
    <location>
        <begin position="31"/>
        <end position="63"/>
    </location>
</feature>
<evidence type="ECO:0000313" key="13">
    <source>
        <dbReference type="Proteomes" id="UP001652582"/>
    </source>
</evidence>
<evidence type="ECO:0000256" key="5">
    <source>
        <dbReference type="ARBA" id="ARBA00016034"/>
    </source>
</evidence>
<dbReference type="InterPro" id="IPR024721">
    <property type="entry name" value="Snurportin-1_N"/>
</dbReference>
<dbReference type="GeneID" id="112055338"/>
<comment type="similarity">
    <text evidence="4">Belongs to the snurportin family.</text>
</comment>
<evidence type="ECO:0000256" key="1">
    <source>
        <dbReference type="ARBA" id="ARBA00003975"/>
    </source>
</evidence>
<keyword evidence="6" id="KW-0813">Transport</keyword>
<feature type="compositionally biased region" description="Basic and acidic residues" evidence="10">
    <location>
        <begin position="341"/>
        <end position="381"/>
    </location>
</feature>